<name>A0A6J4Q2F0_9ACTN</name>
<dbReference type="EMBL" id="CADCUY010000495">
    <property type="protein sequence ID" value="CAA9428407.1"/>
    <property type="molecule type" value="Genomic_DNA"/>
</dbReference>
<accession>A0A6J4Q2F0</accession>
<feature type="non-terminal residue" evidence="1">
    <location>
        <position position="1"/>
    </location>
</feature>
<protein>
    <submittedName>
        <fullName evidence="1">Uncharacterized protein</fullName>
    </submittedName>
</protein>
<dbReference type="AlphaFoldDB" id="A0A6J4Q2F0"/>
<proteinExistence type="predicted"/>
<organism evidence="1">
    <name type="scientific">uncultured Quadrisphaera sp</name>
    <dbReference type="NCBI Taxonomy" id="904978"/>
    <lineage>
        <taxon>Bacteria</taxon>
        <taxon>Bacillati</taxon>
        <taxon>Actinomycetota</taxon>
        <taxon>Actinomycetes</taxon>
        <taxon>Kineosporiales</taxon>
        <taxon>Kineosporiaceae</taxon>
        <taxon>Quadrisphaera</taxon>
        <taxon>environmental samples</taxon>
    </lineage>
</organism>
<evidence type="ECO:0000313" key="1">
    <source>
        <dbReference type="EMBL" id="CAA9428407.1"/>
    </source>
</evidence>
<reference evidence="1" key="1">
    <citation type="submission" date="2020-02" db="EMBL/GenBank/DDBJ databases">
        <authorList>
            <person name="Meier V. D."/>
        </authorList>
    </citation>
    <scope>NUCLEOTIDE SEQUENCE</scope>
    <source>
        <strain evidence="1">AVDCRST_MAG35</strain>
    </source>
</reference>
<gene>
    <name evidence="1" type="ORF">AVDCRST_MAG35-2434</name>
</gene>
<sequence length="33" mass="3630">RISVVAQDEVVQIEDEVRVERVEIDTTGTVTGS</sequence>